<reference evidence="2 3" key="1">
    <citation type="submission" date="2014-06" db="EMBL/GenBank/DDBJ databases">
        <title>The draft genome sequence of Idiomarina salinarum ISL-52.</title>
        <authorList>
            <person name="Du J."/>
            <person name="Shao Z."/>
        </authorList>
    </citation>
    <scope>NUCLEOTIDE SEQUENCE [LARGE SCALE GENOMIC DNA]</scope>
    <source>
        <strain evidence="2 3">ISL-52</strain>
    </source>
</reference>
<feature type="signal peptide" evidence="1">
    <location>
        <begin position="1"/>
        <end position="17"/>
    </location>
</feature>
<dbReference type="InterPro" id="IPR007497">
    <property type="entry name" value="SIMPL/DUF541"/>
</dbReference>
<dbReference type="GO" id="GO:0006974">
    <property type="term" value="P:DNA damage response"/>
    <property type="evidence" value="ECO:0007669"/>
    <property type="project" value="TreeGrafter"/>
</dbReference>
<name>A0A094IRH9_9GAMM</name>
<dbReference type="PANTHER" id="PTHR34387:SF2">
    <property type="entry name" value="SLR1258 PROTEIN"/>
    <property type="match status" value="1"/>
</dbReference>
<dbReference type="Gene3D" id="3.30.110.170">
    <property type="entry name" value="Protein of unknown function (DUF541), domain 1"/>
    <property type="match status" value="1"/>
</dbReference>
<organism evidence="2 3">
    <name type="scientific">Pseudidiomarina salinarum</name>
    <dbReference type="NCBI Taxonomy" id="435908"/>
    <lineage>
        <taxon>Bacteria</taxon>
        <taxon>Pseudomonadati</taxon>
        <taxon>Pseudomonadota</taxon>
        <taxon>Gammaproteobacteria</taxon>
        <taxon>Alteromonadales</taxon>
        <taxon>Idiomarinaceae</taxon>
        <taxon>Pseudidiomarina</taxon>
    </lineage>
</organism>
<dbReference type="PANTHER" id="PTHR34387">
    <property type="entry name" value="SLR1258 PROTEIN"/>
    <property type="match status" value="1"/>
</dbReference>
<dbReference type="Pfam" id="PF04402">
    <property type="entry name" value="SIMPL"/>
    <property type="match status" value="1"/>
</dbReference>
<evidence type="ECO:0008006" key="4">
    <source>
        <dbReference type="Google" id="ProtNLM"/>
    </source>
</evidence>
<keyword evidence="3" id="KW-1185">Reference proteome</keyword>
<dbReference type="OrthoDB" id="6381835at2"/>
<dbReference type="AlphaFoldDB" id="A0A094IRH9"/>
<feature type="chain" id="PRO_5001898859" description="SIMPL domain-containing protein" evidence="1">
    <location>
        <begin position="18"/>
        <end position="228"/>
    </location>
</feature>
<sequence>MRMLSGFIITAALIAVAGCSPVSTPERTITVSGSSEVSAVPDVMKLNFWVTERGATVAELKTQVDITTARVLDYLAEQGIEAEDISSYDLQVHPYYHYDDDGERHLTEYSVQRQIKLTLHTPQHYDGIVNFALQQGITNVGSPTYEISNARELYQQALNGALADARAKAAAMAAEGDLSLTGVQHIREQSGAPAMSLEMASSRMQSDKVSLPGQQDVRAQVEVVFVIN</sequence>
<dbReference type="PROSITE" id="PS51257">
    <property type="entry name" value="PROKAR_LIPOPROTEIN"/>
    <property type="match status" value="1"/>
</dbReference>
<dbReference type="EMBL" id="JPER01000006">
    <property type="protein sequence ID" value="KFZ30285.1"/>
    <property type="molecule type" value="Genomic_DNA"/>
</dbReference>
<accession>A0A094IRH9</accession>
<protein>
    <recommendedName>
        <fullName evidence="4">SIMPL domain-containing protein</fullName>
    </recommendedName>
</protein>
<evidence type="ECO:0000256" key="1">
    <source>
        <dbReference type="SAM" id="SignalP"/>
    </source>
</evidence>
<dbReference type="STRING" id="435908.IDSA_11060"/>
<dbReference type="eggNOG" id="COG2968">
    <property type="taxonomic scope" value="Bacteria"/>
</dbReference>
<dbReference type="InterPro" id="IPR052022">
    <property type="entry name" value="26kDa_periplasmic_antigen"/>
</dbReference>
<keyword evidence="1" id="KW-0732">Signal</keyword>
<dbReference type="Proteomes" id="UP000054363">
    <property type="component" value="Unassembled WGS sequence"/>
</dbReference>
<comment type="caution">
    <text evidence="2">The sequence shown here is derived from an EMBL/GenBank/DDBJ whole genome shotgun (WGS) entry which is preliminary data.</text>
</comment>
<evidence type="ECO:0000313" key="3">
    <source>
        <dbReference type="Proteomes" id="UP000054363"/>
    </source>
</evidence>
<evidence type="ECO:0000313" key="2">
    <source>
        <dbReference type="EMBL" id="KFZ30285.1"/>
    </source>
</evidence>
<gene>
    <name evidence="2" type="ORF">IDSA_11060</name>
</gene>
<proteinExistence type="predicted"/>
<dbReference type="RefSeq" id="WP_034776731.1">
    <property type="nucleotide sequence ID" value="NZ_JPER01000006.1"/>
</dbReference>
<dbReference type="Gene3D" id="3.30.70.2970">
    <property type="entry name" value="Protein of unknown function (DUF541), domain 2"/>
    <property type="match status" value="1"/>
</dbReference>